<evidence type="ECO:0000313" key="8">
    <source>
        <dbReference type="EMBL" id="TFH77617.1"/>
    </source>
</evidence>
<comment type="subcellular location">
    <subcellularLocation>
        <location evidence="6">Cell membrane</location>
        <topology evidence="6">Multi-pass membrane protein</topology>
    </subcellularLocation>
    <subcellularLocation>
        <location evidence="1">Membrane</location>
        <topology evidence="1">Multi-pass membrane protein</topology>
    </subcellularLocation>
</comment>
<evidence type="ECO:0000256" key="6">
    <source>
        <dbReference type="RuleBase" id="RU003943"/>
    </source>
</evidence>
<accession>A0A4Y8VBX7</accession>
<keyword evidence="5 7" id="KW-0472">Membrane</keyword>
<protein>
    <submittedName>
        <fullName evidence="8">Metal ABC transporter permease</fullName>
    </submittedName>
</protein>
<evidence type="ECO:0000256" key="3">
    <source>
        <dbReference type="ARBA" id="ARBA00022692"/>
    </source>
</evidence>
<dbReference type="Gene3D" id="1.10.3470.10">
    <property type="entry name" value="ABC transporter involved in vitamin B12 uptake, BtuC"/>
    <property type="match status" value="1"/>
</dbReference>
<organism evidence="8 9">
    <name type="scientific">Segatella hominis</name>
    <dbReference type="NCBI Taxonomy" id="2518605"/>
    <lineage>
        <taxon>Bacteria</taxon>
        <taxon>Pseudomonadati</taxon>
        <taxon>Bacteroidota</taxon>
        <taxon>Bacteroidia</taxon>
        <taxon>Bacteroidales</taxon>
        <taxon>Prevotellaceae</taxon>
        <taxon>Segatella</taxon>
    </lineage>
</organism>
<reference evidence="8 9" key="1">
    <citation type="submission" date="2019-02" db="EMBL/GenBank/DDBJ databases">
        <title>Draft Genome Sequence of the Prevotella sp. BCRC 81118, Isolated from Human Feces.</title>
        <authorList>
            <person name="Huang C.-H."/>
        </authorList>
    </citation>
    <scope>NUCLEOTIDE SEQUENCE [LARGE SCALE GENOMIC DNA]</scope>
    <source>
        <strain evidence="8 9">BCRC 81118</strain>
    </source>
</reference>
<dbReference type="PANTHER" id="PTHR30477:SF18">
    <property type="entry name" value="METAL TRANSPORT SYSTEM MEMBRANE PROTEIN CT_417-RELATED"/>
    <property type="match status" value="1"/>
</dbReference>
<dbReference type="SUPFAM" id="SSF81345">
    <property type="entry name" value="ABC transporter involved in vitamin B12 uptake, BtuC"/>
    <property type="match status" value="1"/>
</dbReference>
<sequence>MNILQYTFFQNALLGAFLTSILCGIIGTYIVTRRLVFISGGITHASFGGIGIGVFTGTNPILAAMIFAILSGFGVQWMSSRKDVRKDSAIAMFWTLGMSVGIICCFLTPGFMPDLPSFLFGSILTIEGSDLWLLGILTCITIAVFTCFLRPIQSVAFDNTFARSQHLPVAAIEYLMMTLIAMTIVASLKMVGIVLAISLLTIPQMTANLFTYNYKQMIFASIILGWIDCIIGLYASYVLNVPSGATIIFVSIMVFMLSKTIKALQNKLYNKDKLSLEKK</sequence>
<comment type="caution">
    <text evidence="8">The sequence shown here is derived from an EMBL/GenBank/DDBJ whole genome shotgun (WGS) entry which is preliminary data.</text>
</comment>
<gene>
    <name evidence="8" type="ORF">EXN75_12585</name>
</gene>
<dbReference type="InterPro" id="IPR001626">
    <property type="entry name" value="ABC_TroCD"/>
</dbReference>
<comment type="similarity">
    <text evidence="2 6">Belongs to the ABC-3 integral membrane protein family.</text>
</comment>
<feature type="transmembrane region" description="Helical" evidence="7">
    <location>
        <begin position="217"/>
        <end position="237"/>
    </location>
</feature>
<feature type="transmembrane region" description="Helical" evidence="7">
    <location>
        <begin position="131"/>
        <end position="149"/>
    </location>
</feature>
<feature type="transmembrane region" description="Helical" evidence="7">
    <location>
        <begin position="12"/>
        <end position="31"/>
    </location>
</feature>
<dbReference type="PANTHER" id="PTHR30477">
    <property type="entry name" value="ABC-TRANSPORTER METAL-BINDING PROTEIN"/>
    <property type="match status" value="1"/>
</dbReference>
<dbReference type="Pfam" id="PF00950">
    <property type="entry name" value="ABC-3"/>
    <property type="match status" value="1"/>
</dbReference>
<dbReference type="RefSeq" id="WP_134844079.1">
    <property type="nucleotide sequence ID" value="NZ_SGVY01000039.1"/>
</dbReference>
<name>A0A4Y8VBX7_9BACT</name>
<proteinExistence type="inferred from homology"/>
<evidence type="ECO:0000256" key="2">
    <source>
        <dbReference type="ARBA" id="ARBA00008034"/>
    </source>
</evidence>
<dbReference type="GO" id="GO:0010043">
    <property type="term" value="P:response to zinc ion"/>
    <property type="evidence" value="ECO:0007669"/>
    <property type="project" value="TreeGrafter"/>
</dbReference>
<evidence type="ECO:0000256" key="7">
    <source>
        <dbReference type="SAM" id="Phobius"/>
    </source>
</evidence>
<evidence type="ECO:0000256" key="5">
    <source>
        <dbReference type="ARBA" id="ARBA00023136"/>
    </source>
</evidence>
<dbReference type="GeneID" id="302996114"/>
<feature type="transmembrane region" description="Helical" evidence="7">
    <location>
        <begin position="243"/>
        <end position="261"/>
    </location>
</feature>
<feature type="transmembrane region" description="Helical" evidence="7">
    <location>
        <begin position="169"/>
        <end position="186"/>
    </location>
</feature>
<keyword evidence="4 7" id="KW-1133">Transmembrane helix</keyword>
<dbReference type="AlphaFoldDB" id="A0A4Y8VBX7"/>
<dbReference type="InterPro" id="IPR037294">
    <property type="entry name" value="ABC_BtuC-like"/>
</dbReference>
<feature type="transmembrane region" description="Helical" evidence="7">
    <location>
        <begin position="192"/>
        <end position="210"/>
    </location>
</feature>
<dbReference type="GO" id="GO:0043190">
    <property type="term" value="C:ATP-binding cassette (ABC) transporter complex"/>
    <property type="evidence" value="ECO:0007669"/>
    <property type="project" value="InterPro"/>
</dbReference>
<keyword evidence="6" id="KW-0813">Transport</keyword>
<evidence type="ECO:0000256" key="4">
    <source>
        <dbReference type="ARBA" id="ARBA00022989"/>
    </source>
</evidence>
<dbReference type="Proteomes" id="UP000297872">
    <property type="component" value="Unassembled WGS sequence"/>
</dbReference>
<evidence type="ECO:0000256" key="1">
    <source>
        <dbReference type="ARBA" id="ARBA00004141"/>
    </source>
</evidence>
<dbReference type="EMBL" id="SGVY01000039">
    <property type="protein sequence ID" value="TFH77617.1"/>
    <property type="molecule type" value="Genomic_DNA"/>
</dbReference>
<evidence type="ECO:0000313" key="9">
    <source>
        <dbReference type="Proteomes" id="UP000297872"/>
    </source>
</evidence>
<dbReference type="OrthoDB" id="9798540at2"/>
<feature type="transmembrane region" description="Helical" evidence="7">
    <location>
        <begin position="90"/>
        <end position="111"/>
    </location>
</feature>
<keyword evidence="3 6" id="KW-0812">Transmembrane</keyword>
<keyword evidence="9" id="KW-1185">Reference proteome</keyword>
<dbReference type="GO" id="GO:0055085">
    <property type="term" value="P:transmembrane transport"/>
    <property type="evidence" value="ECO:0007669"/>
    <property type="project" value="InterPro"/>
</dbReference>
<dbReference type="CDD" id="cd06550">
    <property type="entry name" value="TM_ABC_iron-siderophores_like"/>
    <property type="match status" value="1"/>
</dbReference>